<evidence type="ECO:0000259" key="3">
    <source>
        <dbReference type="PROSITE" id="PS50056"/>
    </source>
</evidence>
<dbReference type="AlphaFoldDB" id="A0A9P6NMD9"/>
<dbReference type="PROSITE" id="PS50055">
    <property type="entry name" value="TYR_PHOSPHATASE_PTP"/>
    <property type="match status" value="1"/>
</dbReference>
<organism evidence="4 5">
    <name type="scientific">Cronartium quercuum f. sp. fusiforme G11</name>
    <dbReference type="NCBI Taxonomy" id="708437"/>
    <lineage>
        <taxon>Eukaryota</taxon>
        <taxon>Fungi</taxon>
        <taxon>Dikarya</taxon>
        <taxon>Basidiomycota</taxon>
        <taxon>Pucciniomycotina</taxon>
        <taxon>Pucciniomycetes</taxon>
        <taxon>Pucciniales</taxon>
        <taxon>Coleosporiaceae</taxon>
        <taxon>Cronartium</taxon>
    </lineage>
</organism>
<dbReference type="PRINTS" id="PR00700">
    <property type="entry name" value="PRTYPHPHTASE"/>
</dbReference>
<dbReference type="GO" id="GO:0004725">
    <property type="term" value="F:protein tyrosine phosphatase activity"/>
    <property type="evidence" value="ECO:0007669"/>
    <property type="project" value="InterPro"/>
</dbReference>
<dbReference type="InterPro" id="IPR003595">
    <property type="entry name" value="Tyr_Pase_cat"/>
</dbReference>
<accession>A0A9P6NMD9</accession>
<keyword evidence="5" id="KW-1185">Reference proteome</keyword>
<evidence type="ECO:0000259" key="2">
    <source>
        <dbReference type="PROSITE" id="PS50055"/>
    </source>
</evidence>
<reference evidence="4" key="1">
    <citation type="submission" date="2013-11" db="EMBL/GenBank/DDBJ databases">
        <title>Genome sequence of the fusiform rust pathogen reveals effectors for host alternation and coevolution with pine.</title>
        <authorList>
            <consortium name="DOE Joint Genome Institute"/>
            <person name="Smith K."/>
            <person name="Pendleton A."/>
            <person name="Kubisiak T."/>
            <person name="Anderson C."/>
            <person name="Salamov A."/>
            <person name="Aerts A."/>
            <person name="Riley R."/>
            <person name="Clum A."/>
            <person name="Lindquist E."/>
            <person name="Ence D."/>
            <person name="Campbell M."/>
            <person name="Kronenberg Z."/>
            <person name="Feau N."/>
            <person name="Dhillon B."/>
            <person name="Hamelin R."/>
            <person name="Burleigh J."/>
            <person name="Smith J."/>
            <person name="Yandell M."/>
            <person name="Nelson C."/>
            <person name="Grigoriev I."/>
            <person name="Davis J."/>
        </authorList>
    </citation>
    <scope>NUCLEOTIDE SEQUENCE</scope>
    <source>
        <strain evidence="4">G11</strain>
    </source>
</reference>
<dbReference type="Gene3D" id="3.90.190.10">
    <property type="entry name" value="Protein tyrosine phosphatase superfamily"/>
    <property type="match status" value="1"/>
</dbReference>
<dbReference type="InterPro" id="IPR029021">
    <property type="entry name" value="Prot-tyrosine_phosphatase-like"/>
</dbReference>
<dbReference type="InterPro" id="IPR016130">
    <property type="entry name" value="Tyr_Pase_AS"/>
</dbReference>
<dbReference type="EMBL" id="MU167239">
    <property type="protein sequence ID" value="KAG0148227.1"/>
    <property type="molecule type" value="Genomic_DNA"/>
</dbReference>
<dbReference type="InterPro" id="IPR000242">
    <property type="entry name" value="PTP_cat"/>
</dbReference>
<dbReference type="SUPFAM" id="SSF52799">
    <property type="entry name" value="(Phosphotyrosine protein) phosphatases II"/>
    <property type="match status" value="1"/>
</dbReference>
<dbReference type="OrthoDB" id="10253954at2759"/>
<evidence type="ECO:0000256" key="1">
    <source>
        <dbReference type="ARBA" id="ARBA00009649"/>
    </source>
</evidence>
<dbReference type="PANTHER" id="PTHR19134:SF449">
    <property type="entry name" value="TYROSINE-PROTEIN PHOSPHATASE 1"/>
    <property type="match status" value="1"/>
</dbReference>
<dbReference type="PROSITE" id="PS50056">
    <property type="entry name" value="TYR_PHOSPHATASE_2"/>
    <property type="match status" value="1"/>
</dbReference>
<proteinExistence type="inferred from homology"/>
<evidence type="ECO:0000313" key="5">
    <source>
        <dbReference type="Proteomes" id="UP000886653"/>
    </source>
</evidence>
<feature type="domain" description="Tyrosine specific protein phosphatases" evidence="3">
    <location>
        <begin position="24"/>
        <end position="152"/>
    </location>
</feature>
<dbReference type="Proteomes" id="UP000886653">
    <property type="component" value="Unassembled WGS sequence"/>
</dbReference>
<gene>
    <name evidence="4" type="ORF">CROQUDRAFT_41733</name>
</gene>
<evidence type="ECO:0000313" key="4">
    <source>
        <dbReference type="EMBL" id="KAG0148227.1"/>
    </source>
</evidence>
<dbReference type="InterPro" id="IPR050348">
    <property type="entry name" value="Protein-Tyr_Phosphatase"/>
</dbReference>
<dbReference type="SMART" id="SM00404">
    <property type="entry name" value="PTPc_motif"/>
    <property type="match status" value="1"/>
</dbReference>
<comment type="similarity">
    <text evidence="1">Belongs to the protein-tyrosine phosphatase family. Non-receptor class subfamily.</text>
</comment>
<dbReference type="PROSITE" id="PS00383">
    <property type="entry name" value="TYR_PHOSPHATASE_1"/>
    <property type="match status" value="1"/>
</dbReference>
<comment type="caution">
    <text evidence="4">The sequence shown here is derived from an EMBL/GenBank/DDBJ whole genome shotgun (WGS) entry which is preliminary data.</text>
</comment>
<name>A0A9P6NMD9_9BASI</name>
<dbReference type="Pfam" id="PF00102">
    <property type="entry name" value="Y_phosphatase"/>
    <property type="match status" value="1"/>
</dbReference>
<dbReference type="PANTHER" id="PTHR19134">
    <property type="entry name" value="RECEPTOR-TYPE TYROSINE-PROTEIN PHOSPHATASE"/>
    <property type="match status" value="1"/>
</dbReference>
<dbReference type="InterPro" id="IPR000387">
    <property type="entry name" value="Tyr_Pase_dom"/>
</dbReference>
<protein>
    <submittedName>
        <fullName evidence="4">Uncharacterized protein</fullName>
    </submittedName>
</protein>
<feature type="domain" description="Tyrosine-protein phosphatase" evidence="2">
    <location>
        <begin position="1"/>
        <end position="161"/>
    </location>
</feature>
<sequence>MPRCRVTHFECVDWPDRGTPDAVEPILDLIQAAESKSLEGAQASTVEQIQSYSAPILVHCSAGVGRTGTLIAIASSVRRLNLLRHSCTTFATSSPQQRATVLSHPSALGRTELAGDRLHGLPETLDQDLVARTVDHLREQRVCMVQTDIQLGFVYKAVAKILQTLIYN</sequence>